<keyword evidence="6" id="KW-0540">Nuclease</keyword>
<keyword evidence="7" id="KW-0479">Metal-binding</keyword>
<dbReference type="OrthoDB" id="7845843at2"/>
<gene>
    <name evidence="12" type="primary">rnhA</name>
    <name evidence="12" type="ORF">E5J99_00550</name>
</gene>
<comment type="subunit">
    <text evidence="4">Monomer.</text>
</comment>
<keyword evidence="8" id="KW-0255">Endonuclease</keyword>
<dbReference type="Gene3D" id="3.30.420.10">
    <property type="entry name" value="Ribonuclease H-like superfamily/Ribonuclease H"/>
    <property type="match status" value="1"/>
</dbReference>
<dbReference type="GO" id="GO:0043137">
    <property type="term" value="P:DNA replication, removal of RNA primer"/>
    <property type="evidence" value="ECO:0007669"/>
    <property type="project" value="TreeGrafter"/>
</dbReference>
<organism evidence="12 13">
    <name type="scientific">Hymenobacter elongatus</name>
    <dbReference type="NCBI Taxonomy" id="877208"/>
    <lineage>
        <taxon>Bacteria</taxon>
        <taxon>Pseudomonadati</taxon>
        <taxon>Bacteroidota</taxon>
        <taxon>Cytophagia</taxon>
        <taxon>Cytophagales</taxon>
        <taxon>Hymenobacteraceae</taxon>
        <taxon>Hymenobacter</taxon>
    </lineage>
</organism>
<evidence type="ECO:0000256" key="9">
    <source>
        <dbReference type="ARBA" id="ARBA00022801"/>
    </source>
</evidence>
<comment type="similarity">
    <text evidence="3">Belongs to the RNase H family.</text>
</comment>
<evidence type="ECO:0000256" key="8">
    <source>
        <dbReference type="ARBA" id="ARBA00022759"/>
    </source>
</evidence>
<dbReference type="InterPro" id="IPR002156">
    <property type="entry name" value="RNaseH_domain"/>
</dbReference>
<dbReference type="EMBL" id="SRLD01000001">
    <property type="protein sequence ID" value="TGE20093.1"/>
    <property type="molecule type" value="Genomic_DNA"/>
</dbReference>
<evidence type="ECO:0000256" key="4">
    <source>
        <dbReference type="ARBA" id="ARBA00011245"/>
    </source>
</evidence>
<keyword evidence="13" id="KW-1185">Reference proteome</keyword>
<evidence type="ECO:0000256" key="2">
    <source>
        <dbReference type="ARBA" id="ARBA00001946"/>
    </source>
</evidence>
<evidence type="ECO:0000256" key="7">
    <source>
        <dbReference type="ARBA" id="ARBA00022723"/>
    </source>
</evidence>
<reference evidence="12 13" key="1">
    <citation type="submission" date="2019-04" db="EMBL/GenBank/DDBJ databases">
        <authorList>
            <person name="Feng G."/>
            <person name="Zhang J."/>
            <person name="Zhu H."/>
        </authorList>
    </citation>
    <scope>NUCLEOTIDE SEQUENCE [LARGE SCALE GENOMIC DNA]</scope>
    <source>
        <strain evidence="12 13">JCM 17223</strain>
    </source>
</reference>
<evidence type="ECO:0000313" key="13">
    <source>
        <dbReference type="Proteomes" id="UP000297739"/>
    </source>
</evidence>
<dbReference type="GO" id="GO:0003676">
    <property type="term" value="F:nucleic acid binding"/>
    <property type="evidence" value="ECO:0007669"/>
    <property type="project" value="InterPro"/>
</dbReference>
<dbReference type="GO" id="GO:0046872">
    <property type="term" value="F:metal ion binding"/>
    <property type="evidence" value="ECO:0007669"/>
    <property type="project" value="UniProtKB-KW"/>
</dbReference>
<evidence type="ECO:0000259" key="11">
    <source>
        <dbReference type="PROSITE" id="PS50879"/>
    </source>
</evidence>
<dbReference type="Proteomes" id="UP000297739">
    <property type="component" value="Unassembled WGS sequence"/>
</dbReference>
<dbReference type="PANTHER" id="PTHR10642:SF26">
    <property type="entry name" value="RIBONUCLEASE H1"/>
    <property type="match status" value="1"/>
</dbReference>
<dbReference type="InterPro" id="IPR022892">
    <property type="entry name" value="RNaseHI"/>
</dbReference>
<dbReference type="EC" id="3.1.26.4" evidence="5"/>
<evidence type="ECO:0000256" key="5">
    <source>
        <dbReference type="ARBA" id="ARBA00012180"/>
    </source>
</evidence>
<dbReference type="InterPro" id="IPR050092">
    <property type="entry name" value="RNase_H"/>
</dbReference>
<evidence type="ECO:0000256" key="10">
    <source>
        <dbReference type="ARBA" id="ARBA00022842"/>
    </source>
</evidence>
<evidence type="ECO:0000313" key="12">
    <source>
        <dbReference type="EMBL" id="TGE20093.1"/>
    </source>
</evidence>
<dbReference type="Pfam" id="PF00075">
    <property type="entry name" value="RNase_H"/>
    <property type="match status" value="1"/>
</dbReference>
<protein>
    <recommendedName>
        <fullName evidence="5">ribonuclease H</fullName>
        <ecNumber evidence="5">3.1.26.4</ecNumber>
    </recommendedName>
</protein>
<evidence type="ECO:0000256" key="3">
    <source>
        <dbReference type="ARBA" id="ARBA00005300"/>
    </source>
</evidence>
<dbReference type="InterPro" id="IPR036397">
    <property type="entry name" value="RNaseH_sf"/>
</dbReference>
<dbReference type="PROSITE" id="PS50879">
    <property type="entry name" value="RNASE_H_1"/>
    <property type="match status" value="1"/>
</dbReference>
<sequence length="165" mass="18595">MTLLSPFLLSPLIQLFTDGSSRGNPGPGGYGAILRYGPHEKEISQGFRLTTNNRMELLAVIVGLEAVTRPEIPVLVTTDSKYVVDAVEKKWVFGWVTKPDFGKKANEDLWRRFLKIYRQRTVQFRWVRGHNGHAENERCDQLAVYSALNGPLLTDEGYEAAMGRA</sequence>
<accession>A0A4Z0PT87</accession>
<evidence type="ECO:0000256" key="6">
    <source>
        <dbReference type="ARBA" id="ARBA00022722"/>
    </source>
</evidence>
<dbReference type="GO" id="GO:0004523">
    <property type="term" value="F:RNA-DNA hybrid ribonuclease activity"/>
    <property type="evidence" value="ECO:0007669"/>
    <property type="project" value="UniProtKB-EC"/>
</dbReference>
<comment type="caution">
    <text evidence="12">The sequence shown here is derived from an EMBL/GenBank/DDBJ whole genome shotgun (WGS) entry which is preliminary data.</text>
</comment>
<dbReference type="SUPFAM" id="SSF53098">
    <property type="entry name" value="Ribonuclease H-like"/>
    <property type="match status" value="1"/>
</dbReference>
<dbReference type="CDD" id="cd09278">
    <property type="entry name" value="RNase_HI_prokaryote_like"/>
    <property type="match status" value="1"/>
</dbReference>
<dbReference type="PANTHER" id="PTHR10642">
    <property type="entry name" value="RIBONUCLEASE H1"/>
    <property type="match status" value="1"/>
</dbReference>
<comment type="catalytic activity">
    <reaction evidence="1">
        <text>Endonucleolytic cleavage to 5'-phosphomonoester.</text>
        <dbReference type="EC" id="3.1.26.4"/>
    </reaction>
</comment>
<name>A0A4Z0PT87_9BACT</name>
<comment type="cofactor">
    <cofactor evidence="2">
        <name>Mg(2+)</name>
        <dbReference type="ChEBI" id="CHEBI:18420"/>
    </cofactor>
</comment>
<evidence type="ECO:0000256" key="1">
    <source>
        <dbReference type="ARBA" id="ARBA00000077"/>
    </source>
</evidence>
<keyword evidence="9 12" id="KW-0378">Hydrolase</keyword>
<dbReference type="NCBIfam" id="NF001236">
    <property type="entry name" value="PRK00203.1"/>
    <property type="match status" value="1"/>
</dbReference>
<proteinExistence type="inferred from homology"/>
<keyword evidence="10" id="KW-0460">Magnesium</keyword>
<dbReference type="InterPro" id="IPR012337">
    <property type="entry name" value="RNaseH-like_sf"/>
</dbReference>
<dbReference type="AlphaFoldDB" id="A0A4Z0PT87"/>
<feature type="domain" description="RNase H type-1" evidence="11">
    <location>
        <begin position="9"/>
        <end position="148"/>
    </location>
</feature>